<evidence type="ECO:0000259" key="1">
    <source>
        <dbReference type="Pfam" id="PF12697"/>
    </source>
</evidence>
<dbReference type="RefSeq" id="WP_115516403.1">
    <property type="nucleotide sequence ID" value="NZ_QRGO01000001.1"/>
</dbReference>
<dbReference type="OrthoDB" id="9779853at2"/>
<name>A0A371BA37_9BRAD</name>
<reference evidence="3" key="1">
    <citation type="submission" date="2018-08" db="EMBL/GenBank/DDBJ databases">
        <authorList>
            <person name="Kim S.-J."/>
            <person name="Jung G.-Y."/>
        </authorList>
    </citation>
    <scope>NUCLEOTIDE SEQUENCE [LARGE SCALE GENOMIC DNA]</scope>
    <source>
        <strain evidence="3">GY_H</strain>
    </source>
</reference>
<dbReference type="InterPro" id="IPR000073">
    <property type="entry name" value="AB_hydrolase_1"/>
</dbReference>
<dbReference type="InterPro" id="IPR029058">
    <property type="entry name" value="AB_hydrolase_fold"/>
</dbReference>
<comment type="caution">
    <text evidence="2">The sequence shown here is derived from an EMBL/GenBank/DDBJ whole genome shotgun (WGS) entry which is preliminary data.</text>
</comment>
<keyword evidence="2" id="KW-0378">Hydrolase</keyword>
<dbReference type="Gene3D" id="3.40.50.1820">
    <property type="entry name" value="alpha/beta hydrolase"/>
    <property type="match status" value="1"/>
</dbReference>
<dbReference type="Pfam" id="PF12697">
    <property type="entry name" value="Abhydrolase_6"/>
    <property type="match status" value="1"/>
</dbReference>
<proteinExistence type="predicted"/>
<accession>A0A371BA37</accession>
<dbReference type="AlphaFoldDB" id="A0A371BA37"/>
<evidence type="ECO:0000313" key="2">
    <source>
        <dbReference type="EMBL" id="RDV04377.1"/>
    </source>
</evidence>
<evidence type="ECO:0000313" key="3">
    <source>
        <dbReference type="Proteomes" id="UP000263993"/>
    </source>
</evidence>
<organism evidence="2 3">
    <name type="scientific">Undibacter mobilis</name>
    <dbReference type="NCBI Taxonomy" id="2292256"/>
    <lineage>
        <taxon>Bacteria</taxon>
        <taxon>Pseudomonadati</taxon>
        <taxon>Pseudomonadota</taxon>
        <taxon>Alphaproteobacteria</taxon>
        <taxon>Hyphomicrobiales</taxon>
        <taxon>Nitrobacteraceae</taxon>
        <taxon>Undibacter</taxon>
    </lineage>
</organism>
<dbReference type="EMBL" id="QRGO01000001">
    <property type="protein sequence ID" value="RDV04377.1"/>
    <property type="molecule type" value="Genomic_DNA"/>
</dbReference>
<gene>
    <name evidence="2" type="ORF">DXH78_07190</name>
</gene>
<feature type="domain" description="AB hydrolase-1" evidence="1">
    <location>
        <begin position="31"/>
        <end position="250"/>
    </location>
</feature>
<sequence length="269" mass="29461">MQLADSGFLSIDGHSLEYRMVGPRPDAAPTIVMLHEGLGCVGLWGDFPDKVSEATGCGVFVYSRAGYGQSSPVKLPRPLTYMHIEAREVLPKLLDMIGARRHILFGHSDGASIAALYAGSHQDHRLGGLILMAPHFFTEDVGIAAIAEARQAYETGDLRAKLARWHKDPDNAFRGWNDAWLDPDFRKWDITEQLAYIRVPVLIVQGEGDQYGTVAQIEVAERECYCPVDVALLSGAKHSPQREAPEATLAAVADFTAHVLANNGWERAA</sequence>
<dbReference type="GO" id="GO:0016787">
    <property type="term" value="F:hydrolase activity"/>
    <property type="evidence" value="ECO:0007669"/>
    <property type="project" value="UniProtKB-KW"/>
</dbReference>
<keyword evidence="3" id="KW-1185">Reference proteome</keyword>
<dbReference type="PANTHER" id="PTHR43689:SF8">
    <property type="entry name" value="ALPHA_BETA-HYDROLASES SUPERFAMILY PROTEIN"/>
    <property type="match status" value="1"/>
</dbReference>
<dbReference type="PANTHER" id="PTHR43689">
    <property type="entry name" value="HYDROLASE"/>
    <property type="match status" value="1"/>
</dbReference>
<protein>
    <submittedName>
        <fullName evidence="2">Alpha/beta hydrolase</fullName>
    </submittedName>
</protein>
<dbReference type="SUPFAM" id="SSF53474">
    <property type="entry name" value="alpha/beta-Hydrolases"/>
    <property type="match status" value="1"/>
</dbReference>
<dbReference type="Proteomes" id="UP000263993">
    <property type="component" value="Unassembled WGS sequence"/>
</dbReference>